<sequence>MVRMNSTPKSDLVLVVATESDRTYLSRLNLLTDTFGDEFGEVSAEFERDWIYYLENWSEDKGGFIAWRGRIPAGGVWLNWGTDEFHGFGHVEEGIPELALAVENRFQGEGIGTALLEAATELARQMGAPGISLSVAAENERAHRLYLHLGFELVSEREGHFVLVKRF</sequence>
<dbReference type="Gene3D" id="3.40.630.30">
    <property type="match status" value="1"/>
</dbReference>
<evidence type="ECO:0000313" key="5">
    <source>
        <dbReference type="Proteomes" id="UP000006015"/>
    </source>
</evidence>
<keyword evidence="5" id="KW-1185">Reference proteome</keyword>
<dbReference type="PROSITE" id="PS51186">
    <property type="entry name" value="GNAT"/>
    <property type="match status" value="1"/>
</dbReference>
<feature type="domain" description="N-acetyltransferase" evidence="3">
    <location>
        <begin position="12"/>
        <end position="167"/>
    </location>
</feature>
<dbReference type="Proteomes" id="UP000006015">
    <property type="component" value="Unassembled WGS sequence"/>
</dbReference>
<evidence type="ECO:0000256" key="2">
    <source>
        <dbReference type="ARBA" id="ARBA00023315"/>
    </source>
</evidence>
<dbReference type="InterPro" id="IPR000182">
    <property type="entry name" value="GNAT_dom"/>
</dbReference>
<dbReference type="EMBL" id="ADNS01000005">
    <property type="protein sequence ID" value="EFG81913.1"/>
    <property type="molecule type" value="Genomic_DNA"/>
</dbReference>
<evidence type="ECO:0000259" key="3">
    <source>
        <dbReference type="PROSITE" id="PS51186"/>
    </source>
</evidence>
<dbReference type="InterPro" id="IPR016181">
    <property type="entry name" value="Acyl_CoA_acyltransferase"/>
</dbReference>
<comment type="caution">
    <text evidence="4">The sequence shown here is derived from an EMBL/GenBank/DDBJ whole genome shotgun (WGS) entry which is preliminary data.</text>
</comment>
<proteinExistence type="predicted"/>
<dbReference type="InterPro" id="IPR050832">
    <property type="entry name" value="Bact_Acetyltransf"/>
</dbReference>
<protein>
    <submittedName>
        <fullName evidence="4">Acetyltransferase, GNAT family</fullName>
    </submittedName>
</protein>
<keyword evidence="1" id="KW-0808">Transferase</keyword>
<evidence type="ECO:0000256" key="1">
    <source>
        <dbReference type="ARBA" id="ARBA00022679"/>
    </source>
</evidence>
<organism evidence="4 5">
    <name type="scientific">Corynebacterium ammoniagenes DSM 20306</name>
    <dbReference type="NCBI Taxonomy" id="649754"/>
    <lineage>
        <taxon>Bacteria</taxon>
        <taxon>Bacillati</taxon>
        <taxon>Actinomycetota</taxon>
        <taxon>Actinomycetes</taxon>
        <taxon>Mycobacteriales</taxon>
        <taxon>Corynebacteriaceae</taxon>
        <taxon>Corynebacterium</taxon>
    </lineage>
</organism>
<dbReference type="CDD" id="cd04301">
    <property type="entry name" value="NAT_SF"/>
    <property type="match status" value="1"/>
</dbReference>
<gene>
    <name evidence="4" type="ORF">HMPREF0281_00900</name>
</gene>
<accession>A0ABN0AG93</accession>
<evidence type="ECO:0000313" key="4">
    <source>
        <dbReference type="EMBL" id="EFG81913.1"/>
    </source>
</evidence>
<dbReference type="Pfam" id="PF00583">
    <property type="entry name" value="Acetyltransf_1"/>
    <property type="match status" value="1"/>
</dbReference>
<reference evidence="4 5" key="1">
    <citation type="submission" date="2010-04" db="EMBL/GenBank/DDBJ databases">
        <authorList>
            <person name="Weinstock G."/>
            <person name="Sodergren E."/>
            <person name="Clifton S."/>
            <person name="Fulton L."/>
            <person name="Fulton B."/>
            <person name="Courtney L."/>
            <person name="Fronick C."/>
            <person name="Harrison M."/>
            <person name="Strong C."/>
            <person name="Farmer C."/>
            <person name="Delahaunty K."/>
            <person name="Markovic C."/>
            <person name="Hall O."/>
            <person name="Minx P."/>
            <person name="Tomlinson C."/>
            <person name="Mitreva M."/>
            <person name="Hou S."/>
            <person name="Wollam A."/>
            <person name="Pepin K.H."/>
            <person name="Johnson M."/>
            <person name="Bhonagiri V."/>
            <person name="Zhang X."/>
            <person name="Suruliraj S."/>
            <person name="Warren W."/>
            <person name="Chinwalla A."/>
            <person name="Mardis E.R."/>
            <person name="Wilson R.K."/>
        </authorList>
    </citation>
    <scope>NUCLEOTIDE SEQUENCE [LARGE SCALE GENOMIC DNA]</scope>
    <source>
        <strain evidence="4 5">DSM 20306</strain>
    </source>
</reference>
<dbReference type="SUPFAM" id="SSF55729">
    <property type="entry name" value="Acyl-CoA N-acyltransferases (Nat)"/>
    <property type="match status" value="1"/>
</dbReference>
<keyword evidence="2" id="KW-0012">Acyltransferase</keyword>
<dbReference type="RefSeq" id="WP_003846656.1">
    <property type="nucleotide sequence ID" value="NZ_CP009244.1"/>
</dbReference>
<dbReference type="PANTHER" id="PTHR43877">
    <property type="entry name" value="AMINOALKYLPHOSPHONATE N-ACETYLTRANSFERASE-RELATED-RELATED"/>
    <property type="match status" value="1"/>
</dbReference>
<name>A0ABN0AG93_CORAM</name>